<sequence length="260" mass="28284">MTAQPPKGCAICADDREDKVLHGPRWTTLEELRRAGHETRFEQLEPDLYGIRVVPRFGIGQRALLLRTPAGSLLWDPTGFLDSAAIERVQELGGAAFIIASHPHMYGVQVEWSRALGGVPVMVAEADRQWVQREDPVISSWSGQRQLLPGVRLHTLGGHFPGSAVVHWEAGAQGRGVLLAGDTLYANPDGRTVAFMRSYVNQYPLSAAVVQRIAAAATALEFDRLYSNTGGAIEAGARDAVARSAARHVGWVRGDHDHLT</sequence>
<dbReference type="PANTHER" id="PTHR36839">
    <property type="entry name" value="METALLO-BETA-LACTAMASE FAMILY PROTEIN (AFU_ORTHOLOGUE AFUA_5G12770)"/>
    <property type="match status" value="1"/>
</dbReference>
<dbReference type="InterPro" id="IPR036866">
    <property type="entry name" value="RibonucZ/Hydroxyglut_hydro"/>
</dbReference>
<dbReference type="GO" id="GO:0016787">
    <property type="term" value="F:hydrolase activity"/>
    <property type="evidence" value="ECO:0007669"/>
    <property type="project" value="UniProtKB-KW"/>
</dbReference>
<dbReference type="SUPFAM" id="SSF56281">
    <property type="entry name" value="Metallo-hydrolase/oxidoreductase"/>
    <property type="match status" value="1"/>
</dbReference>
<feature type="domain" description="Metallo-beta-lactamase" evidence="1">
    <location>
        <begin position="60"/>
        <end position="233"/>
    </location>
</feature>
<keyword evidence="2" id="KW-0378">Hydrolase</keyword>
<evidence type="ECO:0000259" key="1">
    <source>
        <dbReference type="SMART" id="SM00849"/>
    </source>
</evidence>
<evidence type="ECO:0000313" key="3">
    <source>
        <dbReference type="Proteomes" id="UP000053512"/>
    </source>
</evidence>
<proteinExistence type="predicted"/>
<dbReference type="EMBL" id="LQBK01000037">
    <property type="protein sequence ID" value="KUG53875.1"/>
    <property type="molecule type" value="Genomic_DNA"/>
</dbReference>
<organism evidence="2 3">
    <name type="scientific">Kocuria rosea subsp. polaris</name>
    <dbReference type="NCBI Taxonomy" id="136273"/>
    <lineage>
        <taxon>Bacteria</taxon>
        <taxon>Bacillati</taxon>
        <taxon>Actinomycetota</taxon>
        <taxon>Actinomycetes</taxon>
        <taxon>Micrococcales</taxon>
        <taxon>Micrococcaceae</taxon>
        <taxon>Kocuria</taxon>
    </lineage>
</organism>
<evidence type="ECO:0000313" key="2">
    <source>
        <dbReference type="EMBL" id="KUG53875.1"/>
    </source>
</evidence>
<dbReference type="InterPro" id="IPR001279">
    <property type="entry name" value="Metallo-B-lactamas"/>
</dbReference>
<dbReference type="PANTHER" id="PTHR36839:SF1">
    <property type="entry name" value="METALLO-BETA-LACTAMASE FAMILY PROTEIN (AFU_ORTHOLOGUE AFUA_5G12770)"/>
    <property type="match status" value="1"/>
</dbReference>
<reference evidence="3" key="1">
    <citation type="submission" date="2015-12" db="EMBL/GenBank/DDBJ databases">
        <authorList>
            <person name="Nair G.R."/>
            <person name="Kaur G."/>
            <person name="Mayilraj S."/>
        </authorList>
    </citation>
    <scope>NUCLEOTIDE SEQUENCE [LARGE SCALE GENOMIC DNA]</scope>
    <source>
        <strain evidence="3">CD08_4</strain>
    </source>
</reference>
<dbReference type="Pfam" id="PF00753">
    <property type="entry name" value="Lactamase_B"/>
    <property type="match status" value="1"/>
</dbReference>
<dbReference type="SMART" id="SM00849">
    <property type="entry name" value="Lactamase_B"/>
    <property type="match status" value="1"/>
</dbReference>
<comment type="caution">
    <text evidence="2">The sequence shown here is derived from an EMBL/GenBank/DDBJ whole genome shotgun (WGS) entry which is preliminary data.</text>
</comment>
<accession>A0A0W8I6H7</accession>
<protein>
    <submittedName>
        <fullName evidence="2">Hydrolase</fullName>
    </submittedName>
</protein>
<dbReference type="Proteomes" id="UP000053512">
    <property type="component" value="Unassembled WGS sequence"/>
</dbReference>
<name>A0A0W8I6H7_KOCRO</name>
<dbReference type="AlphaFoldDB" id="A0A0W8I6H7"/>
<dbReference type="OrthoDB" id="2373347at2"/>
<gene>
    <name evidence="2" type="ORF">AVL61_14995</name>
</gene>
<dbReference type="Gene3D" id="3.60.15.10">
    <property type="entry name" value="Ribonuclease Z/Hydroxyacylglutathione hydrolase-like"/>
    <property type="match status" value="1"/>
</dbReference>